<sequence length="89" mass="9839">MYPCIRVLDRGPAHASKNGKVRRHRPRRDDATHSTPSGDTGEELFLTACDSRGVGGVGVLVDTSLSMNIDSFEQLTTRFGQEDVDQHRL</sequence>
<feature type="region of interest" description="Disordered" evidence="1">
    <location>
        <begin position="8"/>
        <end position="43"/>
    </location>
</feature>
<protein>
    <submittedName>
        <fullName evidence="3">Uncharacterized protein</fullName>
    </submittedName>
</protein>
<accession>A0A0K0D7N7</accession>
<evidence type="ECO:0000313" key="3">
    <source>
        <dbReference type="WBParaSite" id="ACAC_0000608201-mRNA-1"/>
    </source>
</evidence>
<name>A0A0K0D7N7_ANGCA</name>
<evidence type="ECO:0000256" key="1">
    <source>
        <dbReference type="SAM" id="MobiDB-lite"/>
    </source>
</evidence>
<dbReference type="AlphaFoldDB" id="A0A0K0D7N7"/>
<dbReference type="Proteomes" id="UP000035642">
    <property type="component" value="Unassembled WGS sequence"/>
</dbReference>
<evidence type="ECO:0000313" key="2">
    <source>
        <dbReference type="Proteomes" id="UP000035642"/>
    </source>
</evidence>
<reference evidence="2" key="1">
    <citation type="submission" date="2012-09" db="EMBL/GenBank/DDBJ databases">
        <authorList>
            <person name="Martin A.A."/>
        </authorList>
    </citation>
    <scope>NUCLEOTIDE SEQUENCE</scope>
</reference>
<proteinExistence type="predicted"/>
<reference evidence="3" key="2">
    <citation type="submission" date="2017-02" db="UniProtKB">
        <authorList>
            <consortium name="WormBaseParasite"/>
        </authorList>
    </citation>
    <scope>IDENTIFICATION</scope>
</reference>
<dbReference type="WBParaSite" id="ACAC_0000608201-mRNA-1">
    <property type="protein sequence ID" value="ACAC_0000608201-mRNA-1"/>
    <property type="gene ID" value="ACAC_0000608201"/>
</dbReference>
<feature type="compositionally biased region" description="Basic residues" evidence="1">
    <location>
        <begin position="17"/>
        <end position="26"/>
    </location>
</feature>
<organism evidence="2 3">
    <name type="scientific">Angiostrongylus cantonensis</name>
    <name type="common">Rat lungworm</name>
    <dbReference type="NCBI Taxonomy" id="6313"/>
    <lineage>
        <taxon>Eukaryota</taxon>
        <taxon>Metazoa</taxon>
        <taxon>Ecdysozoa</taxon>
        <taxon>Nematoda</taxon>
        <taxon>Chromadorea</taxon>
        <taxon>Rhabditida</taxon>
        <taxon>Rhabditina</taxon>
        <taxon>Rhabditomorpha</taxon>
        <taxon>Strongyloidea</taxon>
        <taxon>Metastrongylidae</taxon>
        <taxon>Angiostrongylus</taxon>
    </lineage>
</organism>
<keyword evidence="2" id="KW-1185">Reference proteome</keyword>